<feature type="transmembrane region" description="Helical" evidence="1">
    <location>
        <begin position="51"/>
        <end position="68"/>
    </location>
</feature>
<keyword evidence="1" id="KW-1133">Transmembrane helix</keyword>
<feature type="transmembrane region" description="Helical" evidence="1">
    <location>
        <begin position="298"/>
        <end position="317"/>
    </location>
</feature>
<reference evidence="2 3" key="1">
    <citation type="submission" date="2016-04" db="EMBL/GenBank/DDBJ databases">
        <title>Draft genome sequence of freshwater magnetotactic bacteria Magnetospirillum marisnigri SP-1 and Magnetospirillum moscoviense BB-1.</title>
        <authorList>
            <person name="Koziaeva V."/>
            <person name="Dziuba M.V."/>
            <person name="Ivanov T.M."/>
            <person name="Kuznetsov B."/>
            <person name="Grouzdev D.S."/>
        </authorList>
    </citation>
    <scope>NUCLEOTIDE SEQUENCE [LARGE SCALE GENOMIC DNA]</scope>
    <source>
        <strain evidence="2 3">BB-1</strain>
    </source>
</reference>
<comment type="caution">
    <text evidence="2">The sequence shown here is derived from an EMBL/GenBank/DDBJ whole genome shotgun (WGS) entry which is preliminary data.</text>
</comment>
<gene>
    <name evidence="2" type="ORF">A6A05_07340</name>
</gene>
<keyword evidence="1" id="KW-0812">Transmembrane</keyword>
<evidence type="ECO:0000313" key="3">
    <source>
        <dbReference type="Proteomes" id="UP000078543"/>
    </source>
</evidence>
<feature type="transmembrane region" description="Helical" evidence="1">
    <location>
        <begin position="274"/>
        <end position="292"/>
    </location>
</feature>
<dbReference type="RefSeq" id="WP_068497482.1">
    <property type="nucleotide sequence ID" value="NZ_LWQU01000065.1"/>
</dbReference>
<keyword evidence="1" id="KW-0472">Membrane</keyword>
<dbReference type="OrthoDB" id="9770600at2"/>
<feature type="transmembrane region" description="Helical" evidence="1">
    <location>
        <begin position="157"/>
        <end position="180"/>
    </location>
</feature>
<feature type="transmembrane region" description="Helical" evidence="1">
    <location>
        <begin position="74"/>
        <end position="91"/>
    </location>
</feature>
<dbReference type="STRING" id="1437059.A6A05_07340"/>
<dbReference type="Proteomes" id="UP000078543">
    <property type="component" value="Unassembled WGS sequence"/>
</dbReference>
<protein>
    <recommendedName>
        <fullName evidence="4">DUF2157 domain-containing protein</fullName>
    </recommendedName>
</protein>
<evidence type="ECO:0000256" key="1">
    <source>
        <dbReference type="SAM" id="Phobius"/>
    </source>
</evidence>
<feature type="transmembrane region" description="Helical" evidence="1">
    <location>
        <begin position="186"/>
        <end position="206"/>
    </location>
</feature>
<feature type="transmembrane region" description="Helical" evidence="1">
    <location>
        <begin position="131"/>
        <end position="150"/>
    </location>
</feature>
<name>A0A178N0Z5_9PROT</name>
<evidence type="ECO:0000313" key="2">
    <source>
        <dbReference type="EMBL" id="OAN59546.1"/>
    </source>
</evidence>
<accession>A0A178N0Z5</accession>
<feature type="transmembrane region" description="Helical" evidence="1">
    <location>
        <begin position="218"/>
        <end position="242"/>
    </location>
</feature>
<sequence length="340" mass="36184">MYDDEDLNAAVSAGVMPAEIAAAFRRFMAERHQTATPDDERFRLVSGFNDVFVTIAIGLVLISVSQLSGSEDSMVAGLLIAGLSWVLAEYFSKRRRMALPSLVLLLTFCLGLSMASLTVVDPFAAHNPPAATAKAVAIALAVAGGTYLHWRRFKIPAAIAGIALFVLAAVYSLVTLVLGAAVLEHWTWVMLAGGIAIFALAMHWDASDRTRQTRRSDVAFWLHMAAAPMIAHPLFSLLGLLNANPSKAWEAGAAVTLYVAMTLVAIAIDRRAMLVSALAYVLGALIALLQAGSSGGEAFAIIGLVVGAALLLLSSLWQRARRKVLALLPPSWQAKLPPAE</sequence>
<keyword evidence="3" id="KW-1185">Reference proteome</keyword>
<feature type="transmembrane region" description="Helical" evidence="1">
    <location>
        <begin position="248"/>
        <end position="267"/>
    </location>
</feature>
<feature type="transmembrane region" description="Helical" evidence="1">
    <location>
        <begin position="98"/>
        <end position="119"/>
    </location>
</feature>
<dbReference type="EMBL" id="LWQU01000065">
    <property type="protein sequence ID" value="OAN59546.1"/>
    <property type="molecule type" value="Genomic_DNA"/>
</dbReference>
<organism evidence="2 3">
    <name type="scientific">Magnetospirillum moscoviense</name>
    <dbReference type="NCBI Taxonomy" id="1437059"/>
    <lineage>
        <taxon>Bacteria</taxon>
        <taxon>Pseudomonadati</taxon>
        <taxon>Pseudomonadota</taxon>
        <taxon>Alphaproteobacteria</taxon>
        <taxon>Rhodospirillales</taxon>
        <taxon>Rhodospirillaceae</taxon>
        <taxon>Magnetospirillum</taxon>
    </lineage>
</organism>
<evidence type="ECO:0008006" key="4">
    <source>
        <dbReference type="Google" id="ProtNLM"/>
    </source>
</evidence>
<proteinExistence type="predicted"/>
<dbReference type="AlphaFoldDB" id="A0A178N0Z5"/>